<dbReference type="InterPro" id="IPR004090">
    <property type="entry name" value="Chemotax_Me-accpt_rcpt"/>
</dbReference>
<dbReference type="PRINTS" id="PR00260">
    <property type="entry name" value="CHEMTRNSDUCR"/>
</dbReference>
<dbReference type="PROSITE" id="PS50111">
    <property type="entry name" value="CHEMOTAXIS_TRANSDUC_2"/>
    <property type="match status" value="1"/>
</dbReference>
<keyword evidence="2 4" id="KW-0807">Transducer</keyword>
<evidence type="ECO:0000256" key="5">
    <source>
        <dbReference type="SAM" id="MobiDB-lite"/>
    </source>
</evidence>
<evidence type="ECO:0000313" key="11">
    <source>
        <dbReference type="Proteomes" id="UP000814385"/>
    </source>
</evidence>
<dbReference type="CDD" id="cd06225">
    <property type="entry name" value="HAMP"/>
    <property type="match status" value="1"/>
</dbReference>
<dbReference type="InterPro" id="IPR004089">
    <property type="entry name" value="MCPsignal_dom"/>
</dbReference>
<keyword evidence="6" id="KW-0812">Transmembrane</keyword>
<dbReference type="PROSITE" id="PS50885">
    <property type="entry name" value="HAMP"/>
    <property type="match status" value="1"/>
</dbReference>
<evidence type="ECO:0000313" key="10">
    <source>
        <dbReference type="EMBL" id="MCG6656241.1"/>
    </source>
</evidence>
<dbReference type="PANTHER" id="PTHR43531:SF14">
    <property type="entry name" value="METHYL-ACCEPTING CHEMOTAXIS PROTEIN I-RELATED"/>
    <property type="match status" value="1"/>
</dbReference>
<comment type="similarity">
    <text evidence="3">Belongs to the methyl-accepting chemotaxis (MCP) protein family.</text>
</comment>
<feature type="region of interest" description="Disordered" evidence="5">
    <location>
        <begin position="406"/>
        <end position="462"/>
    </location>
</feature>
<dbReference type="SMART" id="SM00283">
    <property type="entry name" value="MA"/>
    <property type="match status" value="1"/>
</dbReference>
<gene>
    <name evidence="10" type="ORF">HOP52_00405</name>
</gene>
<dbReference type="InterPro" id="IPR013587">
    <property type="entry name" value="Nitrate/nitrite_sensing"/>
</dbReference>
<dbReference type="Proteomes" id="UP000814385">
    <property type="component" value="Unassembled WGS sequence"/>
</dbReference>
<comment type="caution">
    <text evidence="10">The sequence shown here is derived from an EMBL/GenBank/DDBJ whole genome shotgun (WGS) entry which is preliminary data.</text>
</comment>
<dbReference type="Pfam" id="PF00015">
    <property type="entry name" value="MCPsignal"/>
    <property type="match status" value="1"/>
</dbReference>
<dbReference type="SUPFAM" id="SSF58104">
    <property type="entry name" value="Methyl-accepting chemotaxis protein (MCP) signaling domain"/>
    <property type="match status" value="1"/>
</dbReference>
<evidence type="ECO:0000259" key="9">
    <source>
        <dbReference type="PROSITE" id="PS50906"/>
    </source>
</evidence>
<dbReference type="PANTHER" id="PTHR43531">
    <property type="entry name" value="PROTEIN ICFG"/>
    <property type="match status" value="1"/>
</dbReference>
<feature type="domain" description="Methyl-accepting transducer" evidence="7">
    <location>
        <begin position="391"/>
        <end position="620"/>
    </location>
</feature>
<dbReference type="PROSITE" id="PS50906">
    <property type="entry name" value="NIT"/>
    <property type="match status" value="1"/>
</dbReference>
<evidence type="ECO:0000256" key="3">
    <source>
        <dbReference type="ARBA" id="ARBA00029447"/>
    </source>
</evidence>
<evidence type="ECO:0000256" key="1">
    <source>
        <dbReference type="ARBA" id="ARBA00022481"/>
    </source>
</evidence>
<keyword evidence="6" id="KW-0472">Membrane</keyword>
<proteinExistence type="inferred from homology"/>
<dbReference type="Pfam" id="PF08376">
    <property type="entry name" value="NIT"/>
    <property type="match status" value="1"/>
</dbReference>
<reference evidence="10 11" key="1">
    <citation type="submission" date="2020-05" db="EMBL/GenBank/DDBJ databases">
        <title>Comparative genomic analysis of denitrifying bacteria from Halomonas genus.</title>
        <authorList>
            <person name="Wang L."/>
            <person name="Shao Z."/>
        </authorList>
    </citation>
    <scope>NUCLEOTIDE SEQUENCE [LARGE SCALE GENOMIC DNA]</scope>
    <source>
        <strain evidence="10 11">A4</strain>
    </source>
</reference>
<dbReference type="Gene3D" id="1.10.287.950">
    <property type="entry name" value="Methyl-accepting chemotaxis protein"/>
    <property type="match status" value="1"/>
</dbReference>
<feature type="domain" description="NIT" evidence="9">
    <location>
        <begin position="54"/>
        <end position="304"/>
    </location>
</feature>
<dbReference type="SMART" id="SM00304">
    <property type="entry name" value="HAMP"/>
    <property type="match status" value="1"/>
</dbReference>
<evidence type="ECO:0000259" key="7">
    <source>
        <dbReference type="PROSITE" id="PS50111"/>
    </source>
</evidence>
<evidence type="ECO:0000256" key="6">
    <source>
        <dbReference type="SAM" id="Phobius"/>
    </source>
</evidence>
<dbReference type="InterPro" id="IPR003660">
    <property type="entry name" value="HAMP_dom"/>
</dbReference>
<protein>
    <submittedName>
        <fullName evidence="10">HAMP domain-containing protein</fullName>
    </submittedName>
</protein>
<organism evidence="10 11">
    <name type="scientific">Billgrantia campisalis</name>
    <dbReference type="NCBI Taxonomy" id="74661"/>
    <lineage>
        <taxon>Bacteria</taxon>
        <taxon>Pseudomonadati</taxon>
        <taxon>Pseudomonadota</taxon>
        <taxon>Gammaproteobacteria</taxon>
        <taxon>Oceanospirillales</taxon>
        <taxon>Halomonadaceae</taxon>
        <taxon>Billgrantia</taxon>
    </lineage>
</organism>
<accession>A0ABS9P391</accession>
<keyword evidence="6" id="KW-1133">Transmembrane helix</keyword>
<dbReference type="Pfam" id="PF00672">
    <property type="entry name" value="HAMP"/>
    <property type="match status" value="1"/>
</dbReference>
<keyword evidence="1" id="KW-0488">Methylation</keyword>
<dbReference type="RefSeq" id="WP_238974828.1">
    <property type="nucleotide sequence ID" value="NZ_JABFUC010000001.1"/>
</dbReference>
<name>A0ABS9P391_9GAMM</name>
<feature type="domain" description="HAMP" evidence="8">
    <location>
        <begin position="335"/>
        <end position="386"/>
    </location>
</feature>
<evidence type="ECO:0000256" key="4">
    <source>
        <dbReference type="PROSITE-ProRule" id="PRU00284"/>
    </source>
</evidence>
<keyword evidence="11" id="KW-1185">Reference proteome</keyword>
<feature type="transmembrane region" description="Helical" evidence="6">
    <location>
        <begin position="316"/>
        <end position="338"/>
    </location>
</feature>
<dbReference type="CDD" id="cd11386">
    <property type="entry name" value="MCP_signal"/>
    <property type="match status" value="1"/>
</dbReference>
<dbReference type="EMBL" id="JABFUC010000001">
    <property type="protein sequence ID" value="MCG6656241.1"/>
    <property type="molecule type" value="Genomic_DNA"/>
</dbReference>
<dbReference type="InterPro" id="IPR051310">
    <property type="entry name" value="MCP_chemotaxis"/>
</dbReference>
<feature type="region of interest" description="Disordered" evidence="5">
    <location>
        <begin position="637"/>
        <end position="665"/>
    </location>
</feature>
<evidence type="ECO:0000256" key="2">
    <source>
        <dbReference type="ARBA" id="ARBA00023224"/>
    </source>
</evidence>
<evidence type="ECO:0000259" key="8">
    <source>
        <dbReference type="PROSITE" id="PS50885"/>
    </source>
</evidence>
<sequence>MTRLLHRINMGWKFLLALSLPLMAMTWFAASGVLERQQLATNMADLEEMTRISQRAGNLIHELQRERGMTAGFLSSEGASFGDSLPDQRRATDARLETFRQYLNNVDLVALDARLAARIDDTLSQLAATGALRQRIDGLEIPTGEAIAHYTEINNDLITVIGRMTLATEEASVSSRLTAYYSLLQAKELAGIERAVLSGAFSADAMTPATYQRLLTLVGQETAYHEAFDTLATPAMRERLRQVAESPEVARVEPLRGTAIALGTEGGYGVDAQQWFDWQTDKIDLLKEVEDAVAEDVLATAVSLRSSAFGDLIRHLLVAGLAAGLAVLLAAIIVRSIVLPLRRTLKAIKNSSGDLTLRLDAPGSDELAQLYRAFNESSANSELLVSNIKQGAMAVAVASSQINQGNQNLAQRTEEQSSSLVETASSMEQMTASVRQTADNARQAQGLSDQAASQATQGSSVASEARTAMAEIHAANREVTRIVEAIDNIAFQTNLLALNASVEAARAGEHGRGFAVVASEVRKLASRSAEEAEQIRQLIDNNVARIDAGERLVNATSDTLETIAERVQQVADIIAEMSTAAGEQSSGIEQINQAISQLEEVTQHNATLVEQVAAASRSLDGQAEDMTRLIARFKVSESPHRHPVQEQKQPQALAHLPGPVPAYEQ</sequence>
<dbReference type="InterPro" id="IPR010910">
    <property type="entry name" value="Nitrate/nitrite_sensing_bac"/>
</dbReference>